<feature type="compositionally biased region" description="Gly residues" evidence="18">
    <location>
        <begin position="449"/>
        <end position="467"/>
    </location>
</feature>
<feature type="region of interest" description="Disordered" evidence="18">
    <location>
        <begin position="682"/>
        <end position="703"/>
    </location>
</feature>
<evidence type="ECO:0000256" key="10">
    <source>
        <dbReference type="ARBA" id="ARBA00022833"/>
    </source>
</evidence>
<comment type="subcellular location">
    <subcellularLocation>
        <location evidence="1">Plastid</location>
        <location evidence="1">Chloroplast membrane</location>
        <topology evidence="1">Multi-pass membrane protein</topology>
    </subcellularLocation>
</comment>
<evidence type="ECO:0000256" key="12">
    <source>
        <dbReference type="ARBA" id="ARBA00022989"/>
    </source>
</evidence>
<evidence type="ECO:0000256" key="7">
    <source>
        <dbReference type="ARBA" id="ARBA00022723"/>
    </source>
</evidence>
<comment type="pathway">
    <text evidence="14">Cofactor biosynthesis; tocopherol biosynthesis.</text>
</comment>
<name>A0A2J8A9Q1_9CHLO</name>
<keyword evidence="21" id="KW-1185">Reference proteome</keyword>
<evidence type="ECO:0000256" key="1">
    <source>
        <dbReference type="ARBA" id="ARBA00004508"/>
    </source>
</evidence>
<dbReference type="PANTHER" id="PTHR32523:SF8">
    <property type="entry name" value="DOLICHOL KINASE"/>
    <property type="match status" value="1"/>
</dbReference>
<evidence type="ECO:0000256" key="18">
    <source>
        <dbReference type="SAM" id="MobiDB-lite"/>
    </source>
</evidence>
<evidence type="ECO:0000256" key="3">
    <source>
        <dbReference type="ARBA" id="ARBA00022528"/>
    </source>
</evidence>
<evidence type="ECO:0000256" key="2">
    <source>
        <dbReference type="ARBA" id="ARBA00010794"/>
    </source>
</evidence>
<dbReference type="PROSITE" id="PS50865">
    <property type="entry name" value="ZF_MYND_2"/>
    <property type="match status" value="1"/>
</dbReference>
<accession>A0A2J8A9Q1</accession>
<keyword evidence="9" id="KW-0418">Kinase</keyword>
<evidence type="ECO:0000256" key="8">
    <source>
        <dbReference type="ARBA" id="ARBA00022771"/>
    </source>
</evidence>
<sequence>MSSSAQQPAISRPAQAAAILRSLAGLAERLRASPPPSTEKLRELTARLQELQPLISNGTAAPALLSNAAARAALLSVLSVALRQPLAGSALAQGSGAGREELRPQRLSYNDIAYWAAICCYELLRCKLPPLHAKRQLGFALRLVRTQPLQCWARRLAEMGPELLSLQRDLEQGEGGPQEEQHGEAAGSDAAPAQLRQREVCEAADVLSQSLHMVEALICFAKRAAPPHSELAQLQQELAAALRDSCVLEHTARALLLLAPLLRVRPAGNGDSEDALHACVLRIVGFMTCVVGYVVQLHLTDASIPSATSEPSTLAAALHELLSGRCVRHAVLVLGVAALCAADGGPSCGLPSELLRYVPVVGQREGPDGARGEVMDLRHANGRVLLDPQVLNNAVHMLRCGVPGALPGRPGALALLLRVCRLLVASGRTSLGGGDGVAEAEATVRHEGGGIGGSSSSCRGGGPGGSGRQRELPAAPPRPQLQLLLAPGALQRYFHAALAEVMRLCFPARPVETREMEAARAECWQLFAAYTRGVRPLQLWDVYLASPVQYLEDPGMMMSGEPLCATPLPSWAAALAGGWPRHLERLLRRGGEDPAGPEARLAVNSLFLNGWVSNRTAWRRLAVLLAYGEPRQAAALVATLGKLLRAADPLQLAGTAPEDFEVPAAAALWALTGAVNDWEGLRGGAPSAASEAEGQAQGGLPGGVQSAAGRQLTLMVSAAACQWLPPLARLAMRAMERSEERMRMRKAALLLLPLLSWLPLLARHCSTAATGEAAAAVGGVTAAVSGAGGVGPGDPGGGGPHSPSGGEWTQLLLEEVGAVPLLGAALHMLSGADAAATFIIPGDVRRLLVRACCAVAVACPREVRAAVARAATGQELVAAAGREGGTALKRGGQGSQPAAAAPAIGAAPVPHAEFPWRPQQLRALAAGVWAERRGTEADGASALAMLLQWEAGGGEGLGESELSQAGVEAEARPQKPMGLRTAWRLVEECSTCTDHYQLLPPLALVPVAEARAALRTCSHPGCVILAGDSEAEVGSRLLPCVWCGVARYCGGDCQAAHWVAGHREACVPRG</sequence>
<comment type="caution">
    <text evidence="20">The sequence shown here is derived from an EMBL/GenBank/DDBJ whole genome shotgun (WGS) entry which is preliminary data.</text>
</comment>
<dbReference type="GO" id="GO:0008270">
    <property type="term" value="F:zinc ion binding"/>
    <property type="evidence" value="ECO:0007669"/>
    <property type="project" value="UniProtKB-KW"/>
</dbReference>
<evidence type="ECO:0000256" key="6">
    <source>
        <dbReference type="ARBA" id="ARBA00022692"/>
    </source>
</evidence>
<dbReference type="SUPFAM" id="SSF144232">
    <property type="entry name" value="HIT/MYND zinc finger-like"/>
    <property type="match status" value="1"/>
</dbReference>
<evidence type="ECO:0000256" key="15">
    <source>
        <dbReference type="ARBA" id="ARBA00039024"/>
    </source>
</evidence>
<dbReference type="Pfam" id="PF01753">
    <property type="entry name" value="zf-MYND"/>
    <property type="match status" value="1"/>
</dbReference>
<keyword evidence="5" id="KW-0808">Transferase</keyword>
<evidence type="ECO:0000256" key="17">
    <source>
        <dbReference type="PROSITE-ProRule" id="PRU00134"/>
    </source>
</evidence>
<keyword evidence="4" id="KW-0934">Plastid</keyword>
<evidence type="ECO:0000256" key="14">
    <source>
        <dbReference type="ARBA" id="ARBA00024015"/>
    </source>
</evidence>
<dbReference type="EMBL" id="PGGS01000098">
    <property type="protein sequence ID" value="PNH09240.1"/>
    <property type="molecule type" value="Genomic_DNA"/>
</dbReference>
<keyword evidence="12" id="KW-1133">Transmembrane helix</keyword>
<evidence type="ECO:0000313" key="21">
    <source>
        <dbReference type="Proteomes" id="UP000236333"/>
    </source>
</evidence>
<dbReference type="GO" id="GO:0009507">
    <property type="term" value="C:chloroplast"/>
    <property type="evidence" value="ECO:0007669"/>
    <property type="project" value="UniProtKB-SubCell"/>
</dbReference>
<comment type="similarity">
    <text evidence="2">Belongs to the polyprenol kinase family.</text>
</comment>
<evidence type="ECO:0000256" key="5">
    <source>
        <dbReference type="ARBA" id="ARBA00022679"/>
    </source>
</evidence>
<evidence type="ECO:0000256" key="4">
    <source>
        <dbReference type="ARBA" id="ARBA00022640"/>
    </source>
</evidence>
<dbReference type="GO" id="GO:0010276">
    <property type="term" value="F:phytol kinase activity"/>
    <property type="evidence" value="ECO:0007669"/>
    <property type="project" value="UniProtKB-EC"/>
</dbReference>
<feature type="domain" description="MYND-type" evidence="19">
    <location>
        <begin position="1022"/>
        <end position="1066"/>
    </location>
</feature>
<feature type="region of interest" description="Disordered" evidence="18">
    <location>
        <begin position="788"/>
        <end position="807"/>
    </location>
</feature>
<feature type="region of interest" description="Disordered" evidence="18">
    <location>
        <begin position="170"/>
        <end position="189"/>
    </location>
</feature>
<keyword evidence="8 17" id="KW-0863">Zinc-finger</keyword>
<keyword evidence="7" id="KW-0479">Metal-binding</keyword>
<keyword evidence="10" id="KW-0862">Zinc</keyword>
<protein>
    <recommendedName>
        <fullName evidence="15">phytol kinase</fullName>
        <ecNumber evidence="15">2.7.1.182</ecNumber>
    </recommendedName>
</protein>
<keyword evidence="3" id="KW-0150">Chloroplast</keyword>
<organism evidence="20 21">
    <name type="scientific">Tetrabaena socialis</name>
    <dbReference type="NCBI Taxonomy" id="47790"/>
    <lineage>
        <taxon>Eukaryota</taxon>
        <taxon>Viridiplantae</taxon>
        <taxon>Chlorophyta</taxon>
        <taxon>core chlorophytes</taxon>
        <taxon>Chlorophyceae</taxon>
        <taxon>CS clade</taxon>
        <taxon>Chlamydomonadales</taxon>
        <taxon>Tetrabaenaceae</taxon>
        <taxon>Tetrabaena</taxon>
    </lineage>
</organism>
<evidence type="ECO:0000256" key="16">
    <source>
        <dbReference type="ARBA" id="ARBA00048889"/>
    </source>
</evidence>
<dbReference type="EC" id="2.7.1.182" evidence="15"/>
<evidence type="ECO:0000313" key="20">
    <source>
        <dbReference type="EMBL" id="PNH09240.1"/>
    </source>
</evidence>
<keyword evidence="6" id="KW-0812">Transmembrane</keyword>
<evidence type="ECO:0000256" key="9">
    <source>
        <dbReference type="ARBA" id="ARBA00022777"/>
    </source>
</evidence>
<evidence type="ECO:0000256" key="13">
    <source>
        <dbReference type="ARBA" id="ARBA00023136"/>
    </source>
</evidence>
<dbReference type="InterPro" id="IPR002893">
    <property type="entry name" value="Znf_MYND"/>
</dbReference>
<dbReference type="Proteomes" id="UP000236333">
    <property type="component" value="Unassembled WGS sequence"/>
</dbReference>
<dbReference type="PANTHER" id="PTHR32523">
    <property type="entry name" value="PHYTOL KINASE 1, CHLOROPLASTIC"/>
    <property type="match status" value="1"/>
</dbReference>
<keyword evidence="11" id="KW-0809">Transit peptide</keyword>
<dbReference type="InterPro" id="IPR039606">
    <property type="entry name" value="Phytol/farnesol_kinase"/>
</dbReference>
<gene>
    <name evidence="20" type="ORF">TSOC_004157</name>
</gene>
<feature type="compositionally biased region" description="Low complexity" evidence="18">
    <location>
        <begin position="684"/>
        <end position="695"/>
    </location>
</feature>
<proteinExistence type="inferred from homology"/>
<feature type="compositionally biased region" description="Gly residues" evidence="18">
    <location>
        <begin position="788"/>
        <end position="800"/>
    </location>
</feature>
<evidence type="ECO:0000259" key="19">
    <source>
        <dbReference type="PROSITE" id="PS50865"/>
    </source>
</evidence>
<keyword evidence="13" id="KW-0472">Membrane</keyword>
<reference evidence="20 21" key="1">
    <citation type="journal article" date="2017" name="Mol. Biol. Evol.">
        <title>The 4-celled Tetrabaena socialis nuclear genome reveals the essential components for genetic control of cell number at the origin of multicellularity in the volvocine lineage.</title>
        <authorList>
            <person name="Featherston J."/>
            <person name="Arakaki Y."/>
            <person name="Hanschen E.R."/>
            <person name="Ferris P.J."/>
            <person name="Michod R.E."/>
            <person name="Olson B.J.S.C."/>
            <person name="Nozaki H."/>
            <person name="Durand P.M."/>
        </authorList>
    </citation>
    <scope>NUCLEOTIDE SEQUENCE [LARGE SCALE GENOMIC DNA]</scope>
    <source>
        <strain evidence="20 21">NIES-571</strain>
    </source>
</reference>
<dbReference type="GO" id="GO:0016020">
    <property type="term" value="C:membrane"/>
    <property type="evidence" value="ECO:0007669"/>
    <property type="project" value="UniProtKB-SubCell"/>
</dbReference>
<dbReference type="AlphaFoldDB" id="A0A2J8A9Q1"/>
<feature type="region of interest" description="Disordered" evidence="18">
    <location>
        <begin position="446"/>
        <end position="474"/>
    </location>
</feature>
<dbReference type="Gene3D" id="6.10.140.2220">
    <property type="match status" value="1"/>
</dbReference>
<comment type="catalytic activity">
    <reaction evidence="16">
        <text>phytol + CTP = phytyl phosphate + CDP + H(+)</text>
        <dbReference type="Rhea" id="RHEA:38055"/>
        <dbReference type="ChEBI" id="CHEBI:15378"/>
        <dbReference type="ChEBI" id="CHEBI:17327"/>
        <dbReference type="ChEBI" id="CHEBI:37563"/>
        <dbReference type="ChEBI" id="CHEBI:58069"/>
        <dbReference type="ChEBI" id="CHEBI:75483"/>
        <dbReference type="EC" id="2.7.1.182"/>
    </reaction>
</comment>
<evidence type="ECO:0000256" key="11">
    <source>
        <dbReference type="ARBA" id="ARBA00022946"/>
    </source>
</evidence>